<dbReference type="Pfam" id="PF00583">
    <property type="entry name" value="Acetyltransf_1"/>
    <property type="match status" value="1"/>
</dbReference>
<keyword evidence="3" id="KW-1185">Reference proteome</keyword>
<sequence length="208" mass="23313">MALAQTLPPLDCFEASRIYLNCQTRDGTPVVIRSIRPDDKYEMRDLYPALSQRTLYMRFFRVMAQPSLEEVSRYTDVDFDTHLALVLMYGPEQRMAAAGRLIRANAESDVAELSCLVIDELQHRGLGKLLVAQLMETGRQWGISKIVALVHGENGAMLRLLKGMGYPSELVYDDGEYTVTLDVSHAPCKDNAMHHATVTAMHQGVEPV</sequence>
<organism evidence="2 3">
    <name type="scientific">Ferrimonas marina</name>
    <dbReference type="NCBI Taxonomy" id="299255"/>
    <lineage>
        <taxon>Bacteria</taxon>
        <taxon>Pseudomonadati</taxon>
        <taxon>Pseudomonadota</taxon>
        <taxon>Gammaproteobacteria</taxon>
        <taxon>Alteromonadales</taxon>
        <taxon>Ferrimonadaceae</taxon>
        <taxon>Ferrimonas</taxon>
    </lineage>
</organism>
<dbReference type="STRING" id="299255.SAMN02745129_1294"/>
<dbReference type="SUPFAM" id="SSF55729">
    <property type="entry name" value="Acyl-CoA N-acyltransferases (Nat)"/>
    <property type="match status" value="1"/>
</dbReference>
<keyword evidence="2" id="KW-0808">Transferase</keyword>
<dbReference type="Gene3D" id="3.40.630.30">
    <property type="match status" value="1"/>
</dbReference>
<dbReference type="InterPro" id="IPR016181">
    <property type="entry name" value="Acyl_CoA_acyltransferase"/>
</dbReference>
<dbReference type="RefSeq" id="WP_067658678.1">
    <property type="nucleotide sequence ID" value="NZ_FQXG01000001.1"/>
</dbReference>
<dbReference type="AlphaFoldDB" id="A0A1M5P5K9"/>
<accession>A0A1M5P5K9</accession>
<dbReference type="GO" id="GO:0016747">
    <property type="term" value="F:acyltransferase activity, transferring groups other than amino-acyl groups"/>
    <property type="evidence" value="ECO:0007669"/>
    <property type="project" value="InterPro"/>
</dbReference>
<gene>
    <name evidence="2" type="ORF">SAMN02745129_1294</name>
</gene>
<protein>
    <submittedName>
        <fullName evidence="2">Acetyltransferase (GNAT) domain-containing protein</fullName>
    </submittedName>
</protein>
<dbReference type="PROSITE" id="PS51186">
    <property type="entry name" value="GNAT"/>
    <property type="match status" value="1"/>
</dbReference>
<evidence type="ECO:0000259" key="1">
    <source>
        <dbReference type="PROSITE" id="PS51186"/>
    </source>
</evidence>
<dbReference type="OrthoDB" id="6397883at2"/>
<proteinExistence type="predicted"/>
<dbReference type="CDD" id="cd04301">
    <property type="entry name" value="NAT_SF"/>
    <property type="match status" value="1"/>
</dbReference>
<evidence type="ECO:0000313" key="2">
    <source>
        <dbReference type="EMBL" id="SHG96967.1"/>
    </source>
</evidence>
<name>A0A1M5P5K9_9GAMM</name>
<dbReference type="InterPro" id="IPR000182">
    <property type="entry name" value="GNAT_dom"/>
</dbReference>
<feature type="domain" description="N-acetyltransferase" evidence="1">
    <location>
        <begin position="30"/>
        <end position="182"/>
    </location>
</feature>
<evidence type="ECO:0000313" key="3">
    <source>
        <dbReference type="Proteomes" id="UP000184268"/>
    </source>
</evidence>
<dbReference type="EMBL" id="FQXG01000001">
    <property type="protein sequence ID" value="SHG96967.1"/>
    <property type="molecule type" value="Genomic_DNA"/>
</dbReference>
<reference evidence="2 3" key="1">
    <citation type="submission" date="2016-11" db="EMBL/GenBank/DDBJ databases">
        <authorList>
            <person name="Jaros S."/>
            <person name="Januszkiewicz K."/>
            <person name="Wedrychowicz H."/>
        </authorList>
    </citation>
    <scope>NUCLEOTIDE SEQUENCE [LARGE SCALE GENOMIC DNA]</scope>
    <source>
        <strain evidence="2 3">DSM 16917</strain>
    </source>
</reference>
<dbReference type="Proteomes" id="UP000184268">
    <property type="component" value="Unassembled WGS sequence"/>
</dbReference>